<evidence type="ECO:0000313" key="1">
    <source>
        <dbReference type="EMBL" id="KAI3747020.1"/>
    </source>
</evidence>
<reference evidence="2" key="1">
    <citation type="journal article" date="2022" name="Mol. Ecol. Resour.">
        <title>The genomes of chicory, endive, great burdock and yacon provide insights into Asteraceae palaeo-polyploidization history and plant inulin production.</title>
        <authorList>
            <person name="Fan W."/>
            <person name="Wang S."/>
            <person name="Wang H."/>
            <person name="Wang A."/>
            <person name="Jiang F."/>
            <person name="Liu H."/>
            <person name="Zhao H."/>
            <person name="Xu D."/>
            <person name="Zhang Y."/>
        </authorList>
    </citation>
    <scope>NUCLEOTIDE SEQUENCE [LARGE SCALE GENOMIC DNA]</scope>
    <source>
        <strain evidence="2">cv. Niubang</strain>
    </source>
</reference>
<comment type="caution">
    <text evidence="1">The sequence shown here is derived from an EMBL/GenBank/DDBJ whole genome shotgun (WGS) entry which is preliminary data.</text>
</comment>
<gene>
    <name evidence="1" type="ORF">L6452_09462</name>
</gene>
<accession>A0ACB9DKK1</accession>
<dbReference type="EMBL" id="CM042049">
    <property type="protein sequence ID" value="KAI3747020.1"/>
    <property type="molecule type" value="Genomic_DNA"/>
</dbReference>
<keyword evidence="2" id="KW-1185">Reference proteome</keyword>
<evidence type="ECO:0000313" key="2">
    <source>
        <dbReference type="Proteomes" id="UP001055879"/>
    </source>
</evidence>
<dbReference type="Proteomes" id="UP001055879">
    <property type="component" value="Linkage Group LG03"/>
</dbReference>
<organism evidence="1 2">
    <name type="scientific">Arctium lappa</name>
    <name type="common">Greater burdock</name>
    <name type="synonym">Lappa major</name>
    <dbReference type="NCBI Taxonomy" id="4217"/>
    <lineage>
        <taxon>Eukaryota</taxon>
        <taxon>Viridiplantae</taxon>
        <taxon>Streptophyta</taxon>
        <taxon>Embryophyta</taxon>
        <taxon>Tracheophyta</taxon>
        <taxon>Spermatophyta</taxon>
        <taxon>Magnoliopsida</taxon>
        <taxon>eudicotyledons</taxon>
        <taxon>Gunneridae</taxon>
        <taxon>Pentapetalae</taxon>
        <taxon>asterids</taxon>
        <taxon>campanulids</taxon>
        <taxon>Asterales</taxon>
        <taxon>Asteraceae</taxon>
        <taxon>Carduoideae</taxon>
        <taxon>Cardueae</taxon>
        <taxon>Arctiinae</taxon>
        <taxon>Arctium</taxon>
    </lineage>
</organism>
<protein>
    <submittedName>
        <fullName evidence="1">Uncharacterized protein</fullName>
    </submittedName>
</protein>
<reference evidence="1 2" key="2">
    <citation type="journal article" date="2022" name="Mol. Ecol. Resour.">
        <title>The genomes of chicory, endive, great burdock and yacon provide insights into Asteraceae paleo-polyploidization history and plant inulin production.</title>
        <authorList>
            <person name="Fan W."/>
            <person name="Wang S."/>
            <person name="Wang H."/>
            <person name="Wang A."/>
            <person name="Jiang F."/>
            <person name="Liu H."/>
            <person name="Zhao H."/>
            <person name="Xu D."/>
            <person name="Zhang Y."/>
        </authorList>
    </citation>
    <scope>NUCLEOTIDE SEQUENCE [LARGE SCALE GENOMIC DNA]</scope>
    <source>
        <strain evidence="2">cv. Niubang</strain>
    </source>
</reference>
<sequence length="151" mass="17470">MIAWRLMLALLLNVDQYFRIRVLKVCMAFASQFLYCQKKLEIDPQKINVNGGAMAIGYPLGATELFPMHIGPPALFLPPQGDVLKSLDGDSVLQILRFLLFLHFPPFGRHSRHYGRPLFIAKGFEELFERLYIFFWLCFLMGIQSKIKCNK</sequence>
<name>A0ACB9DKK1_ARCLA</name>
<proteinExistence type="predicted"/>